<sequence>MHMAALHENTRPYHDHGVEVLYRFANFDPFSRTAYFGRSLDLGQFERFRRIMHTPYFSVLLSHTHSKLVSDLQVSEHAWVQRVWVKGFHRGAEDTFSFRMQQRLGGRYDGTWFTESLTADKCPREVLLSV</sequence>
<gene>
    <name evidence="1" type="ORF">WJX74_004392</name>
</gene>
<accession>A0AAW1RD41</accession>
<evidence type="ECO:0000313" key="1">
    <source>
        <dbReference type="EMBL" id="KAK9831654.1"/>
    </source>
</evidence>
<dbReference type="PANTHER" id="PTHR35716:SF1">
    <property type="entry name" value="OS05G0574700 PROTEIN"/>
    <property type="match status" value="1"/>
</dbReference>
<proteinExistence type="predicted"/>
<evidence type="ECO:0000313" key="2">
    <source>
        <dbReference type="Proteomes" id="UP001438707"/>
    </source>
</evidence>
<keyword evidence="2" id="KW-1185">Reference proteome</keyword>
<protein>
    <submittedName>
        <fullName evidence="1">Uncharacterized protein</fullName>
    </submittedName>
</protein>
<comment type="caution">
    <text evidence="1">The sequence shown here is derived from an EMBL/GenBank/DDBJ whole genome shotgun (WGS) entry which is preliminary data.</text>
</comment>
<dbReference type="Proteomes" id="UP001438707">
    <property type="component" value="Unassembled WGS sequence"/>
</dbReference>
<name>A0AAW1RD41_9CHLO</name>
<organism evidence="1 2">
    <name type="scientific">Apatococcus lobatus</name>
    <dbReference type="NCBI Taxonomy" id="904363"/>
    <lineage>
        <taxon>Eukaryota</taxon>
        <taxon>Viridiplantae</taxon>
        <taxon>Chlorophyta</taxon>
        <taxon>core chlorophytes</taxon>
        <taxon>Trebouxiophyceae</taxon>
        <taxon>Chlorellales</taxon>
        <taxon>Chlorellaceae</taxon>
        <taxon>Apatococcus</taxon>
    </lineage>
</organism>
<dbReference type="EMBL" id="JALJOS010000013">
    <property type="protein sequence ID" value="KAK9831654.1"/>
    <property type="molecule type" value="Genomic_DNA"/>
</dbReference>
<dbReference type="PANTHER" id="PTHR35716">
    <property type="entry name" value="OS05G0574700 PROTEIN-RELATED"/>
    <property type="match status" value="1"/>
</dbReference>
<dbReference type="AlphaFoldDB" id="A0AAW1RD41"/>
<reference evidence="1 2" key="1">
    <citation type="journal article" date="2024" name="Nat. Commun.">
        <title>Phylogenomics reveals the evolutionary origins of lichenization in chlorophyte algae.</title>
        <authorList>
            <person name="Puginier C."/>
            <person name="Libourel C."/>
            <person name="Otte J."/>
            <person name="Skaloud P."/>
            <person name="Haon M."/>
            <person name="Grisel S."/>
            <person name="Petersen M."/>
            <person name="Berrin J.G."/>
            <person name="Delaux P.M."/>
            <person name="Dal Grande F."/>
            <person name="Keller J."/>
        </authorList>
    </citation>
    <scope>NUCLEOTIDE SEQUENCE [LARGE SCALE GENOMIC DNA]</scope>
    <source>
        <strain evidence="1 2">SAG 2145</strain>
    </source>
</reference>